<dbReference type="eggNOG" id="COG4664">
    <property type="taxonomic scope" value="Bacteria"/>
</dbReference>
<protein>
    <submittedName>
        <fullName evidence="9">TRAP transporter, DctM subunit subfamily</fullName>
    </submittedName>
</protein>
<name>B4VWH1_9CYAN</name>
<dbReference type="Proteomes" id="UP000003835">
    <property type="component" value="Unassembled WGS sequence"/>
</dbReference>
<dbReference type="EMBL" id="DS989856">
    <property type="protein sequence ID" value="EDX73733.1"/>
    <property type="molecule type" value="Genomic_DNA"/>
</dbReference>
<feature type="transmembrane region" description="Helical" evidence="7">
    <location>
        <begin position="7"/>
        <end position="27"/>
    </location>
</feature>
<evidence type="ECO:0000256" key="4">
    <source>
        <dbReference type="ARBA" id="ARBA00022692"/>
    </source>
</evidence>
<evidence type="ECO:0000256" key="5">
    <source>
        <dbReference type="ARBA" id="ARBA00022989"/>
    </source>
</evidence>
<dbReference type="PIRSF" id="PIRSF006066">
    <property type="entry name" value="HI0050"/>
    <property type="match status" value="1"/>
</dbReference>
<evidence type="ECO:0000256" key="2">
    <source>
        <dbReference type="ARBA" id="ARBA00022475"/>
    </source>
</evidence>
<feature type="transmembrane region" description="Helical" evidence="7">
    <location>
        <begin position="330"/>
        <end position="360"/>
    </location>
</feature>
<dbReference type="AlphaFoldDB" id="B4VWH1"/>
<feature type="transmembrane region" description="Helical" evidence="7">
    <location>
        <begin position="105"/>
        <end position="135"/>
    </location>
</feature>
<feature type="transmembrane region" description="Helical" evidence="7">
    <location>
        <begin position="183"/>
        <end position="207"/>
    </location>
</feature>
<evidence type="ECO:0000256" key="6">
    <source>
        <dbReference type="ARBA" id="ARBA00023136"/>
    </source>
</evidence>
<dbReference type="GO" id="GO:0005886">
    <property type="term" value="C:plasma membrane"/>
    <property type="evidence" value="ECO:0007669"/>
    <property type="project" value="UniProtKB-SubCell"/>
</dbReference>
<sequence length="445" mass="47215">MTLDYEWLGPLMFAGALVFLSLGYPVAFSLGGVAIAFAIIGVSLGVFDPIFLTAMPQRIFGIMANYTLLAIPYFIFLGSMLEKSGIAERLLETMGILFGRLRGGLALAVVLVGALLAATTGVVAATVVAMGLISLPIMLRYGYDKRLATGVIAASGTLGQIIPPSVVLVVLADQLGISVGDLFIGSLIPGLLMTTAFAVHVLIVAWLKPSAAPALPAEVRDIGGKALGRRVLFAMVPPLLLILLVLGSIFFGFATPTEAGAVGCVGAMVLAAANRQLSWLSLRQACDATLRITSMVIFILLGSTAFSLVFRGLNGDQFMFDILANLPGGQIGFLAVSMVTVFILGFFIDFFEIAFIIVPLFTPVAQSLDVNLVWYGVILGANLQTSFLTPPFGFALFYLRGVAPPEVKTTEIYWGVIPFILLQALIVVLIIAFPELVSFLPSLSR</sequence>
<dbReference type="STRING" id="118168.MC7420_6781"/>
<dbReference type="Pfam" id="PF06808">
    <property type="entry name" value="DctM"/>
    <property type="match status" value="1"/>
</dbReference>
<feature type="transmembrane region" description="Helical" evidence="7">
    <location>
        <begin position="59"/>
        <end position="81"/>
    </location>
</feature>
<evidence type="ECO:0000313" key="10">
    <source>
        <dbReference type="Proteomes" id="UP000003835"/>
    </source>
</evidence>
<evidence type="ECO:0000313" key="9">
    <source>
        <dbReference type="EMBL" id="EDX73733.1"/>
    </source>
</evidence>
<dbReference type="InterPro" id="IPR010656">
    <property type="entry name" value="DctM"/>
</dbReference>
<keyword evidence="5 7" id="KW-1133">Transmembrane helix</keyword>
<feature type="domain" description="TRAP C4-dicarboxylate transport system permease DctM subunit" evidence="8">
    <location>
        <begin position="14"/>
        <end position="436"/>
    </location>
</feature>
<evidence type="ECO:0000256" key="1">
    <source>
        <dbReference type="ARBA" id="ARBA00004429"/>
    </source>
</evidence>
<keyword evidence="6 7" id="KW-0472">Membrane</keyword>
<dbReference type="NCBIfam" id="TIGR00786">
    <property type="entry name" value="dctM"/>
    <property type="match status" value="1"/>
</dbReference>
<keyword evidence="4 7" id="KW-0812">Transmembrane</keyword>
<evidence type="ECO:0000256" key="3">
    <source>
        <dbReference type="ARBA" id="ARBA00022519"/>
    </source>
</evidence>
<gene>
    <name evidence="9" type="ORF">MC7420_6781</name>
</gene>
<feature type="transmembrane region" description="Helical" evidence="7">
    <location>
        <begin position="372"/>
        <end position="400"/>
    </location>
</feature>
<feature type="transmembrane region" description="Helical" evidence="7">
    <location>
        <begin position="412"/>
        <end position="437"/>
    </location>
</feature>
<dbReference type="GO" id="GO:0022857">
    <property type="term" value="F:transmembrane transporter activity"/>
    <property type="evidence" value="ECO:0007669"/>
    <property type="project" value="TreeGrafter"/>
</dbReference>
<feature type="transmembrane region" description="Helical" evidence="7">
    <location>
        <begin position="289"/>
        <end position="310"/>
    </location>
</feature>
<evidence type="ECO:0000256" key="7">
    <source>
        <dbReference type="SAM" id="Phobius"/>
    </source>
</evidence>
<keyword evidence="10" id="KW-1185">Reference proteome</keyword>
<dbReference type="OrthoDB" id="9785600at2"/>
<feature type="transmembrane region" description="Helical" evidence="7">
    <location>
        <begin position="147"/>
        <end position="171"/>
    </location>
</feature>
<accession>B4VWH1</accession>
<feature type="transmembrane region" description="Helical" evidence="7">
    <location>
        <begin position="231"/>
        <end position="253"/>
    </location>
</feature>
<dbReference type="RefSeq" id="WP_006102978.1">
    <property type="nucleotide sequence ID" value="NZ_DS989856.1"/>
</dbReference>
<dbReference type="InterPro" id="IPR004681">
    <property type="entry name" value="TRAP_DctM"/>
</dbReference>
<dbReference type="HOGENOM" id="CLU_019824_4_0_3"/>
<proteinExistence type="predicted"/>
<keyword evidence="3" id="KW-0997">Cell inner membrane</keyword>
<dbReference type="PANTHER" id="PTHR33362:SF7">
    <property type="entry name" value="SLL1103 PROTEIN"/>
    <property type="match status" value="1"/>
</dbReference>
<reference evidence="9 10" key="1">
    <citation type="submission" date="2008-07" db="EMBL/GenBank/DDBJ databases">
        <authorList>
            <person name="Tandeau de Marsac N."/>
            <person name="Ferriera S."/>
            <person name="Johnson J."/>
            <person name="Kravitz S."/>
            <person name="Beeson K."/>
            <person name="Sutton G."/>
            <person name="Rogers Y.-H."/>
            <person name="Friedman R."/>
            <person name="Frazier M."/>
            <person name="Venter J.C."/>
        </authorList>
    </citation>
    <scope>NUCLEOTIDE SEQUENCE [LARGE SCALE GENOMIC DNA]</scope>
    <source>
        <strain evidence="9 10">PCC 7420</strain>
    </source>
</reference>
<evidence type="ECO:0000259" key="8">
    <source>
        <dbReference type="Pfam" id="PF06808"/>
    </source>
</evidence>
<organism evidence="9 10">
    <name type="scientific">Coleofasciculus chthonoplastes PCC 7420</name>
    <dbReference type="NCBI Taxonomy" id="118168"/>
    <lineage>
        <taxon>Bacteria</taxon>
        <taxon>Bacillati</taxon>
        <taxon>Cyanobacteriota</taxon>
        <taxon>Cyanophyceae</taxon>
        <taxon>Coleofasciculales</taxon>
        <taxon>Coleofasciculaceae</taxon>
        <taxon>Coleofasciculus</taxon>
    </lineage>
</organism>
<feature type="transmembrane region" description="Helical" evidence="7">
    <location>
        <begin position="33"/>
        <end position="52"/>
    </location>
</feature>
<comment type="subcellular location">
    <subcellularLocation>
        <location evidence="1">Cell inner membrane</location>
        <topology evidence="1">Multi-pass membrane protein</topology>
    </subcellularLocation>
</comment>
<keyword evidence="2" id="KW-1003">Cell membrane</keyword>
<dbReference type="PANTHER" id="PTHR33362">
    <property type="entry name" value="SIALIC ACID TRAP TRANSPORTER PERMEASE PROTEIN SIAT-RELATED"/>
    <property type="match status" value="1"/>
</dbReference>